<sequence>MTRNTSIEARSDDELETVLACPECDTTGIRSTVRDTTEHGYACRHCGATFDVPVERQPYDQSGLPGVAGRLDRMDPDDVDDQMVTDGGQELVIVSSSAGRRGNTTYHRSDQCGYVQRMAKTTEKPLAALAGHYDPCSSCAVGDVDEE</sequence>
<feature type="region of interest" description="Disordered" evidence="1">
    <location>
        <begin position="57"/>
        <end position="79"/>
    </location>
</feature>
<dbReference type="EMBL" id="RKLR01000004">
    <property type="protein sequence ID" value="MBX0323895.1"/>
    <property type="molecule type" value="Genomic_DNA"/>
</dbReference>
<dbReference type="RefSeq" id="WP_220618857.1">
    <property type="nucleotide sequence ID" value="NZ_RKLR01000004.1"/>
</dbReference>
<keyword evidence="3" id="KW-1185">Reference proteome</keyword>
<gene>
    <name evidence="2" type="ORF">EGH21_12725</name>
</gene>
<organism evidence="2 3">
    <name type="scientific">Haloarcula rubra</name>
    <dbReference type="NCBI Taxonomy" id="2487747"/>
    <lineage>
        <taxon>Archaea</taxon>
        <taxon>Methanobacteriati</taxon>
        <taxon>Methanobacteriota</taxon>
        <taxon>Stenosarchaea group</taxon>
        <taxon>Halobacteria</taxon>
        <taxon>Halobacteriales</taxon>
        <taxon>Haloarculaceae</taxon>
        <taxon>Haloarcula</taxon>
    </lineage>
</organism>
<accession>A0AAW4PTN0</accession>
<dbReference type="Proteomes" id="UP001430377">
    <property type="component" value="Unassembled WGS sequence"/>
</dbReference>
<protein>
    <submittedName>
        <fullName evidence="2">Uncharacterized protein</fullName>
    </submittedName>
</protein>
<proteinExistence type="predicted"/>
<evidence type="ECO:0000313" key="3">
    <source>
        <dbReference type="Proteomes" id="UP001430377"/>
    </source>
</evidence>
<name>A0AAW4PTN0_9EURY</name>
<evidence type="ECO:0000313" key="2">
    <source>
        <dbReference type="EMBL" id="MBX0323895.1"/>
    </source>
</evidence>
<dbReference type="AlphaFoldDB" id="A0AAW4PTN0"/>
<reference evidence="2 3" key="1">
    <citation type="submission" date="2021-06" db="EMBL/GenBank/DDBJ databases">
        <title>Halomicroarcula sp. a new haloarchaeum isolated from saline soil.</title>
        <authorList>
            <person name="Duran-Viseras A."/>
            <person name="Sanchez-Porro C."/>
            <person name="Ventosa A."/>
        </authorList>
    </citation>
    <scope>NUCLEOTIDE SEQUENCE [LARGE SCALE GENOMIC DNA]</scope>
    <source>
        <strain evidence="2 3">F13</strain>
    </source>
</reference>
<evidence type="ECO:0000256" key="1">
    <source>
        <dbReference type="SAM" id="MobiDB-lite"/>
    </source>
</evidence>
<comment type="caution">
    <text evidence="2">The sequence shown here is derived from an EMBL/GenBank/DDBJ whole genome shotgun (WGS) entry which is preliminary data.</text>
</comment>